<feature type="region of interest" description="Disordered" evidence="1">
    <location>
        <begin position="1"/>
        <end position="20"/>
    </location>
</feature>
<sequence>MGEGREGSGSQGRQGRWRRRWGGSWWRTAWATGRIDGGGSGGGIWWKGGERPSRNASCGVDVDDERRSRLDSRWQSRGDRAEKSRMMAVMWSSKWRRGVDRRCGWRRRSTADEIGEAFGGAGLWRHGDREKSSSADRQRLRRRSARQASLDLVALILAAAAAEK</sequence>
<evidence type="ECO:0000313" key="2">
    <source>
        <dbReference type="EMBL" id="BAD07546.1"/>
    </source>
</evidence>
<feature type="region of interest" description="Disordered" evidence="1">
    <location>
        <begin position="125"/>
        <end position="145"/>
    </location>
</feature>
<accession>Q6ZHJ7</accession>
<gene>
    <name evidence="2" type="primary">OJ1218_D07.4</name>
</gene>
<dbReference type="EMBL" id="AP004052">
    <property type="protein sequence ID" value="BAD07546.1"/>
    <property type="molecule type" value="Genomic_DNA"/>
</dbReference>
<protein>
    <submittedName>
        <fullName evidence="2">Uncharacterized protein</fullName>
    </submittedName>
</protein>
<name>Q6ZHJ7_ORYSJ</name>
<feature type="compositionally biased region" description="Gly residues" evidence="1">
    <location>
        <begin position="35"/>
        <end position="46"/>
    </location>
</feature>
<feature type="compositionally biased region" description="Basic and acidic residues" evidence="1">
    <location>
        <begin position="125"/>
        <end position="138"/>
    </location>
</feature>
<proteinExistence type="predicted"/>
<evidence type="ECO:0000256" key="1">
    <source>
        <dbReference type="SAM" id="MobiDB-lite"/>
    </source>
</evidence>
<evidence type="ECO:0000313" key="3">
    <source>
        <dbReference type="Proteomes" id="UP000000763"/>
    </source>
</evidence>
<organism evidence="2 3">
    <name type="scientific">Oryza sativa subsp. japonica</name>
    <name type="common">Rice</name>
    <dbReference type="NCBI Taxonomy" id="39947"/>
    <lineage>
        <taxon>Eukaryota</taxon>
        <taxon>Viridiplantae</taxon>
        <taxon>Streptophyta</taxon>
        <taxon>Embryophyta</taxon>
        <taxon>Tracheophyta</taxon>
        <taxon>Spermatophyta</taxon>
        <taxon>Magnoliopsida</taxon>
        <taxon>Liliopsida</taxon>
        <taxon>Poales</taxon>
        <taxon>Poaceae</taxon>
        <taxon>BOP clade</taxon>
        <taxon>Oryzoideae</taxon>
        <taxon>Oryzeae</taxon>
        <taxon>Oryzinae</taxon>
        <taxon>Oryza</taxon>
        <taxon>Oryza sativa</taxon>
    </lineage>
</organism>
<reference evidence="3" key="2">
    <citation type="journal article" date="2008" name="Nucleic Acids Res.">
        <title>The rice annotation project database (RAP-DB): 2008 update.</title>
        <authorList>
            <consortium name="The rice annotation project (RAP)"/>
        </authorList>
    </citation>
    <scope>GENOME REANNOTATION</scope>
    <source>
        <strain evidence="3">cv. Nipponbare</strain>
    </source>
</reference>
<feature type="region of interest" description="Disordered" evidence="1">
    <location>
        <begin position="32"/>
        <end position="60"/>
    </location>
</feature>
<reference evidence="3" key="1">
    <citation type="journal article" date="2005" name="Nature">
        <title>The map-based sequence of the rice genome.</title>
        <authorList>
            <consortium name="International rice genome sequencing project (IRGSP)"/>
            <person name="Matsumoto T."/>
            <person name="Wu J."/>
            <person name="Kanamori H."/>
            <person name="Katayose Y."/>
            <person name="Fujisawa M."/>
            <person name="Namiki N."/>
            <person name="Mizuno H."/>
            <person name="Yamamoto K."/>
            <person name="Antonio B.A."/>
            <person name="Baba T."/>
            <person name="Sakata K."/>
            <person name="Nagamura Y."/>
            <person name="Aoki H."/>
            <person name="Arikawa K."/>
            <person name="Arita K."/>
            <person name="Bito T."/>
            <person name="Chiden Y."/>
            <person name="Fujitsuka N."/>
            <person name="Fukunaka R."/>
            <person name="Hamada M."/>
            <person name="Harada C."/>
            <person name="Hayashi A."/>
            <person name="Hijishita S."/>
            <person name="Honda M."/>
            <person name="Hosokawa S."/>
            <person name="Ichikawa Y."/>
            <person name="Idonuma A."/>
            <person name="Iijima M."/>
            <person name="Ikeda M."/>
            <person name="Ikeno M."/>
            <person name="Ito K."/>
            <person name="Ito S."/>
            <person name="Ito T."/>
            <person name="Ito Y."/>
            <person name="Ito Y."/>
            <person name="Iwabuchi A."/>
            <person name="Kamiya K."/>
            <person name="Karasawa W."/>
            <person name="Kurita K."/>
            <person name="Katagiri S."/>
            <person name="Kikuta A."/>
            <person name="Kobayashi H."/>
            <person name="Kobayashi N."/>
            <person name="Machita K."/>
            <person name="Maehara T."/>
            <person name="Masukawa M."/>
            <person name="Mizubayashi T."/>
            <person name="Mukai Y."/>
            <person name="Nagasaki H."/>
            <person name="Nagata Y."/>
            <person name="Naito S."/>
            <person name="Nakashima M."/>
            <person name="Nakama Y."/>
            <person name="Nakamichi Y."/>
            <person name="Nakamura M."/>
            <person name="Meguro A."/>
            <person name="Negishi M."/>
            <person name="Ohta I."/>
            <person name="Ohta T."/>
            <person name="Okamoto M."/>
            <person name="Ono N."/>
            <person name="Saji S."/>
            <person name="Sakaguchi M."/>
            <person name="Sakai K."/>
            <person name="Shibata M."/>
            <person name="Shimokawa T."/>
            <person name="Song J."/>
            <person name="Takazaki Y."/>
            <person name="Terasawa K."/>
            <person name="Tsugane M."/>
            <person name="Tsuji K."/>
            <person name="Ueda S."/>
            <person name="Waki K."/>
            <person name="Yamagata H."/>
            <person name="Yamamoto M."/>
            <person name="Yamamoto S."/>
            <person name="Yamane H."/>
            <person name="Yoshiki S."/>
            <person name="Yoshihara R."/>
            <person name="Yukawa K."/>
            <person name="Zhong H."/>
            <person name="Yano M."/>
            <person name="Yuan Q."/>
            <person name="Ouyang S."/>
            <person name="Liu J."/>
            <person name="Jones K.M."/>
            <person name="Gansberger K."/>
            <person name="Moffat K."/>
            <person name="Hill J."/>
            <person name="Bera J."/>
            <person name="Fadrosh D."/>
            <person name="Jin S."/>
            <person name="Johri S."/>
            <person name="Kim M."/>
            <person name="Overton L."/>
            <person name="Reardon M."/>
            <person name="Tsitrin T."/>
            <person name="Vuong H."/>
            <person name="Weaver B."/>
            <person name="Ciecko A."/>
            <person name="Tallon L."/>
            <person name="Jackson J."/>
            <person name="Pai G."/>
            <person name="Aken S.V."/>
            <person name="Utterback T."/>
            <person name="Reidmuller S."/>
            <person name="Feldblyum T."/>
            <person name="Hsiao J."/>
            <person name="Zismann V."/>
            <person name="Iobst S."/>
            <person name="de Vazeille A.R."/>
            <person name="Buell C.R."/>
            <person name="Ying K."/>
            <person name="Li Y."/>
            <person name="Lu T."/>
            <person name="Huang Y."/>
            <person name="Zhao Q."/>
            <person name="Feng Q."/>
            <person name="Zhang L."/>
            <person name="Zhu J."/>
            <person name="Weng Q."/>
            <person name="Mu J."/>
            <person name="Lu Y."/>
            <person name="Fan D."/>
            <person name="Liu Y."/>
            <person name="Guan J."/>
            <person name="Zhang Y."/>
            <person name="Yu S."/>
            <person name="Liu X."/>
            <person name="Zhang Y."/>
            <person name="Hong G."/>
            <person name="Han B."/>
            <person name="Choisne N."/>
            <person name="Demange N."/>
            <person name="Orjeda G."/>
            <person name="Samain S."/>
            <person name="Cattolico L."/>
            <person name="Pelletier E."/>
            <person name="Couloux A."/>
            <person name="Segurens B."/>
            <person name="Wincker P."/>
            <person name="D'Hont A."/>
            <person name="Scarpelli C."/>
            <person name="Weissenbach J."/>
            <person name="Salanoubat M."/>
            <person name="Quetier F."/>
            <person name="Yu Y."/>
            <person name="Kim H.R."/>
            <person name="Rambo T."/>
            <person name="Currie J."/>
            <person name="Collura K."/>
            <person name="Luo M."/>
            <person name="Yang T."/>
            <person name="Ammiraju J.S.S."/>
            <person name="Engler F."/>
            <person name="Soderlund C."/>
            <person name="Wing R.A."/>
            <person name="Palmer L.E."/>
            <person name="de la Bastide M."/>
            <person name="Spiegel L."/>
            <person name="Nascimento L."/>
            <person name="Zutavern T."/>
            <person name="O'Shaughnessy A."/>
            <person name="Dike S."/>
            <person name="Dedhia N."/>
            <person name="Preston R."/>
            <person name="Balija V."/>
            <person name="McCombie W.R."/>
            <person name="Chow T."/>
            <person name="Chen H."/>
            <person name="Chung M."/>
            <person name="Chen C."/>
            <person name="Shaw J."/>
            <person name="Wu H."/>
            <person name="Hsiao K."/>
            <person name="Chao Y."/>
            <person name="Chu M."/>
            <person name="Cheng C."/>
            <person name="Hour A."/>
            <person name="Lee P."/>
            <person name="Lin S."/>
            <person name="Lin Y."/>
            <person name="Liou J."/>
            <person name="Liu S."/>
            <person name="Hsing Y."/>
            <person name="Raghuvanshi S."/>
            <person name="Mohanty A."/>
            <person name="Bharti A.K."/>
            <person name="Gaur A."/>
            <person name="Gupta V."/>
            <person name="Kumar D."/>
            <person name="Ravi V."/>
            <person name="Vij S."/>
            <person name="Kapur A."/>
            <person name="Khurana P."/>
            <person name="Khurana P."/>
            <person name="Khurana J.P."/>
            <person name="Tyagi A.K."/>
            <person name="Gaikwad K."/>
            <person name="Singh A."/>
            <person name="Dalal V."/>
            <person name="Srivastava S."/>
            <person name="Dixit A."/>
            <person name="Pal A.K."/>
            <person name="Ghazi I.A."/>
            <person name="Yadav M."/>
            <person name="Pandit A."/>
            <person name="Bhargava A."/>
            <person name="Sureshbabu K."/>
            <person name="Batra K."/>
            <person name="Sharma T.R."/>
            <person name="Mohapatra T."/>
            <person name="Singh N.K."/>
            <person name="Messing J."/>
            <person name="Nelson A.B."/>
            <person name="Fuks G."/>
            <person name="Kavchok S."/>
            <person name="Keizer G."/>
            <person name="Linton E."/>
            <person name="Llaca V."/>
            <person name="Song R."/>
            <person name="Tanyolac B."/>
            <person name="Young S."/>
            <person name="Ho-Il K."/>
            <person name="Hahn J.H."/>
            <person name="Sangsakoo G."/>
            <person name="Vanavichit A."/>
            <person name="de Mattos Luiz.A.T."/>
            <person name="Zimmer P.D."/>
            <person name="Malone G."/>
            <person name="Dellagostin O."/>
            <person name="de Oliveira A.C."/>
            <person name="Bevan M."/>
            <person name="Bancroft I."/>
            <person name="Minx P."/>
            <person name="Cordum H."/>
            <person name="Wilson R."/>
            <person name="Cheng Z."/>
            <person name="Jin W."/>
            <person name="Jiang J."/>
            <person name="Leong S.A."/>
            <person name="Iwama H."/>
            <person name="Gojobori T."/>
            <person name="Itoh T."/>
            <person name="Niimura Y."/>
            <person name="Fujii Y."/>
            <person name="Habara T."/>
            <person name="Sakai H."/>
            <person name="Sato Y."/>
            <person name="Wilson G."/>
            <person name="Kumar K."/>
            <person name="McCouch S."/>
            <person name="Juretic N."/>
            <person name="Hoen D."/>
            <person name="Wright S."/>
            <person name="Bruskiewich R."/>
            <person name="Bureau T."/>
            <person name="Miyao A."/>
            <person name="Hirochika H."/>
            <person name="Nishikawa T."/>
            <person name="Kadowaki K."/>
            <person name="Sugiura M."/>
            <person name="Burr B."/>
            <person name="Sasaki T."/>
        </authorList>
    </citation>
    <scope>NUCLEOTIDE SEQUENCE [LARGE SCALE GENOMIC DNA]</scope>
    <source>
        <strain evidence="3">cv. Nipponbare</strain>
    </source>
</reference>
<dbReference type="Proteomes" id="UP000000763">
    <property type="component" value="Chromosome 2"/>
</dbReference>
<dbReference type="AlphaFoldDB" id="Q6ZHJ7"/>